<dbReference type="AlphaFoldDB" id="A0AAD7U218"/>
<comment type="caution">
    <text evidence="2">The sequence shown here is derived from an EMBL/GenBank/DDBJ whole genome shotgun (WGS) entry which is preliminary data.</text>
</comment>
<proteinExistence type="predicted"/>
<dbReference type="EMBL" id="JAPEVG010000016">
    <property type="protein sequence ID" value="KAJ8496289.1"/>
    <property type="molecule type" value="Genomic_DNA"/>
</dbReference>
<evidence type="ECO:0000256" key="1">
    <source>
        <dbReference type="SAM" id="MobiDB-lite"/>
    </source>
</evidence>
<evidence type="ECO:0000313" key="3">
    <source>
        <dbReference type="Proteomes" id="UP001215151"/>
    </source>
</evidence>
<sequence>MMYKNIDYAIATVMERGHELTVPNVLAAYMQCLVGNVGPDDVADPNAVARVAIASFERAMDKYPAPATLRSAQMKVKKTKANIDTQLRLFADITQTEDPSAHSPLGGVEWAERPFCQEVAQLRDEYQKAVWRIPEGYNGCTCPSCGCLVRVPADQVRKLGSEGEGEVAAPIRKRRVVKKKKVVKRKNRAVQDAPIDPYAPSTSRAVV</sequence>
<reference evidence="2" key="1">
    <citation type="submission" date="2022-11" db="EMBL/GenBank/DDBJ databases">
        <title>Genome Sequence of Cubamyces cubensis.</title>
        <authorList>
            <person name="Buettner E."/>
        </authorList>
    </citation>
    <scope>NUCLEOTIDE SEQUENCE</scope>
    <source>
        <strain evidence="2">MPL-01</strain>
    </source>
</reference>
<evidence type="ECO:0000313" key="2">
    <source>
        <dbReference type="EMBL" id="KAJ8496289.1"/>
    </source>
</evidence>
<organism evidence="2 3">
    <name type="scientific">Trametes cubensis</name>
    <dbReference type="NCBI Taxonomy" id="1111947"/>
    <lineage>
        <taxon>Eukaryota</taxon>
        <taxon>Fungi</taxon>
        <taxon>Dikarya</taxon>
        <taxon>Basidiomycota</taxon>
        <taxon>Agaricomycotina</taxon>
        <taxon>Agaricomycetes</taxon>
        <taxon>Polyporales</taxon>
        <taxon>Polyporaceae</taxon>
        <taxon>Trametes</taxon>
    </lineage>
</organism>
<name>A0AAD7U218_9APHY</name>
<gene>
    <name evidence="2" type="ORF">ONZ51_g1191</name>
</gene>
<dbReference type="Proteomes" id="UP001215151">
    <property type="component" value="Unassembled WGS sequence"/>
</dbReference>
<keyword evidence="3" id="KW-1185">Reference proteome</keyword>
<feature type="region of interest" description="Disordered" evidence="1">
    <location>
        <begin position="185"/>
        <end position="207"/>
    </location>
</feature>
<accession>A0AAD7U218</accession>
<protein>
    <submittedName>
        <fullName evidence="2">Uncharacterized protein</fullName>
    </submittedName>
</protein>